<dbReference type="Proteomes" id="UP001336314">
    <property type="component" value="Unassembled WGS sequence"/>
</dbReference>
<evidence type="ECO:0000313" key="1">
    <source>
        <dbReference type="EMBL" id="MEE2003260.1"/>
    </source>
</evidence>
<comment type="caution">
    <text evidence="1">The sequence shown here is derived from an EMBL/GenBank/DDBJ whole genome shotgun (WGS) entry which is preliminary data.</text>
</comment>
<dbReference type="RefSeq" id="WP_330130303.1">
    <property type="nucleotide sequence ID" value="NZ_JAUHLI010000027.1"/>
</dbReference>
<name>A0ABU7JBJ2_9GAMM</name>
<dbReference type="EMBL" id="JAUHLI010000027">
    <property type="protein sequence ID" value="MEE2003260.1"/>
    <property type="molecule type" value="Genomic_DNA"/>
</dbReference>
<organism evidence="1 2">
    <name type="scientific">Alkalimonas cellulosilytica</name>
    <dbReference type="NCBI Taxonomy" id="3058395"/>
    <lineage>
        <taxon>Bacteria</taxon>
        <taxon>Pseudomonadati</taxon>
        <taxon>Pseudomonadota</taxon>
        <taxon>Gammaproteobacteria</taxon>
        <taxon>Alkalimonas</taxon>
    </lineage>
</organism>
<gene>
    <name evidence="1" type="ORF">QWY20_17545</name>
</gene>
<keyword evidence="2" id="KW-1185">Reference proteome</keyword>
<sequence>MTSNTDKQSRTAPAFCHQKEMKNFSTYLYLRHHQVVDADINNTYGDPIAAISPKVLSLLLLAEEAILLKPIAAHPEVGIVLELSTPFGQACVYSKIKGGWASEETGSTYLGFSTSFSGISPEQLERLKISSPGFELVADPQSSVANLASGFRIEPWQCTLGDVHEVFVRWLNLFMKAHEMVSPLPTTEVTDSIVIQ</sequence>
<protein>
    <submittedName>
        <fullName evidence="1">Uncharacterized protein</fullName>
    </submittedName>
</protein>
<evidence type="ECO:0000313" key="2">
    <source>
        <dbReference type="Proteomes" id="UP001336314"/>
    </source>
</evidence>
<accession>A0ABU7JBJ2</accession>
<proteinExistence type="predicted"/>
<reference evidence="1 2" key="1">
    <citation type="submission" date="2023-07" db="EMBL/GenBank/DDBJ databases">
        <title>Alkalimonas sp., MEB108 novel, alkaliphilic bacterium isolated from Lonar Lake, India.</title>
        <authorList>
            <person name="Joshi A."/>
            <person name="Thite S."/>
        </authorList>
    </citation>
    <scope>NUCLEOTIDE SEQUENCE [LARGE SCALE GENOMIC DNA]</scope>
    <source>
        <strain evidence="1 2">MEB108</strain>
    </source>
</reference>